<organism evidence="2 3">
    <name type="scientific">candidate division KSB3 bacterium</name>
    <dbReference type="NCBI Taxonomy" id="2044937"/>
    <lineage>
        <taxon>Bacteria</taxon>
        <taxon>candidate division KSB3</taxon>
    </lineage>
</organism>
<evidence type="ECO:0000313" key="2">
    <source>
        <dbReference type="EMBL" id="PIE36368.1"/>
    </source>
</evidence>
<dbReference type="AlphaFoldDB" id="A0A2G6KL26"/>
<evidence type="ECO:0000256" key="1">
    <source>
        <dbReference type="SAM" id="Phobius"/>
    </source>
</evidence>
<comment type="caution">
    <text evidence="2">The sequence shown here is derived from an EMBL/GenBank/DDBJ whole genome shotgun (WGS) entry which is preliminary data.</text>
</comment>
<name>A0A2G6KL26_9BACT</name>
<proteinExistence type="predicted"/>
<keyword evidence="1" id="KW-0812">Transmembrane</keyword>
<evidence type="ECO:0000313" key="3">
    <source>
        <dbReference type="Proteomes" id="UP000230821"/>
    </source>
</evidence>
<dbReference type="EMBL" id="PDSK01000016">
    <property type="protein sequence ID" value="PIE36368.1"/>
    <property type="molecule type" value="Genomic_DNA"/>
</dbReference>
<gene>
    <name evidence="2" type="ORF">CSA56_00435</name>
</gene>
<reference evidence="2 3" key="1">
    <citation type="submission" date="2017-10" db="EMBL/GenBank/DDBJ databases">
        <title>Novel microbial diversity and functional potential in the marine mammal oral microbiome.</title>
        <authorList>
            <person name="Dudek N.K."/>
            <person name="Sun C.L."/>
            <person name="Burstein D."/>
            <person name="Kantor R.S."/>
            <person name="Aliaga Goltsman D.S."/>
            <person name="Bik E.M."/>
            <person name="Thomas B.C."/>
            <person name="Banfield J.F."/>
            <person name="Relman D.A."/>
        </authorList>
    </citation>
    <scope>NUCLEOTIDE SEQUENCE [LARGE SCALE GENOMIC DNA]</scope>
    <source>
        <strain evidence="2">DOLJORAL78_47_16</strain>
    </source>
</reference>
<feature type="transmembrane region" description="Helical" evidence="1">
    <location>
        <begin position="25"/>
        <end position="44"/>
    </location>
</feature>
<accession>A0A2G6KL26</accession>
<protein>
    <submittedName>
        <fullName evidence="2">Uncharacterized protein</fullName>
    </submittedName>
</protein>
<sequence length="135" mass="15341">MENVNMTCETLQEDVSSPITDFHEILLTFLPYYVTLITLNRAILVRRIEKAIRKTQPFSLPFFTPSAVLKILSDMKSLSRLMRSARLLCPLCMKRHPSSTAVCPEKNARIPAVYVEDVKRGVPVVVMLAIGIFQF</sequence>
<keyword evidence="1" id="KW-0472">Membrane</keyword>
<keyword evidence="1" id="KW-1133">Transmembrane helix</keyword>
<dbReference type="Proteomes" id="UP000230821">
    <property type="component" value="Unassembled WGS sequence"/>
</dbReference>